<comment type="caution">
    <text evidence="2">The sequence shown here is derived from an EMBL/GenBank/DDBJ whole genome shotgun (WGS) entry which is preliminary data.</text>
</comment>
<organism evidence="2 3">
    <name type="scientific">Daphnia magna</name>
    <dbReference type="NCBI Taxonomy" id="35525"/>
    <lineage>
        <taxon>Eukaryota</taxon>
        <taxon>Metazoa</taxon>
        <taxon>Ecdysozoa</taxon>
        <taxon>Arthropoda</taxon>
        <taxon>Crustacea</taxon>
        <taxon>Branchiopoda</taxon>
        <taxon>Diplostraca</taxon>
        <taxon>Cladocera</taxon>
        <taxon>Anomopoda</taxon>
        <taxon>Daphniidae</taxon>
        <taxon>Daphnia</taxon>
    </lineage>
</organism>
<keyword evidence="3" id="KW-1185">Reference proteome</keyword>
<dbReference type="EMBL" id="JAOYFB010000038">
    <property type="protein sequence ID" value="KAK4028379.1"/>
    <property type="molecule type" value="Genomic_DNA"/>
</dbReference>
<dbReference type="Proteomes" id="UP001234178">
    <property type="component" value="Unassembled WGS sequence"/>
</dbReference>
<sequence>MVTNAGQPSHAMQARLSRIKVFEIWTIPENVSFYHFTCVKELNDCNQSCQLDSEKPHVIYSTQLNGLTVRRVAPSIHNGDQFPECTTLVMRSAPSESSPPISPKTGNLNNELRYPLRKANKGDP</sequence>
<evidence type="ECO:0000256" key="1">
    <source>
        <dbReference type="SAM" id="MobiDB-lite"/>
    </source>
</evidence>
<accession>A0ABR0ATE5</accession>
<name>A0ABR0ATE5_9CRUS</name>
<protein>
    <submittedName>
        <fullName evidence="2">Uncharacterized protein</fullName>
    </submittedName>
</protein>
<feature type="region of interest" description="Disordered" evidence="1">
    <location>
        <begin position="91"/>
        <end position="124"/>
    </location>
</feature>
<reference evidence="2 3" key="1">
    <citation type="journal article" date="2023" name="Nucleic Acids Res.">
        <title>The hologenome of Daphnia magna reveals possible DNA methylation and microbiome-mediated evolution of the host genome.</title>
        <authorList>
            <person name="Chaturvedi A."/>
            <person name="Li X."/>
            <person name="Dhandapani V."/>
            <person name="Marshall H."/>
            <person name="Kissane S."/>
            <person name="Cuenca-Cambronero M."/>
            <person name="Asole G."/>
            <person name="Calvet F."/>
            <person name="Ruiz-Romero M."/>
            <person name="Marangio P."/>
            <person name="Guigo R."/>
            <person name="Rago D."/>
            <person name="Mirbahai L."/>
            <person name="Eastwood N."/>
            <person name="Colbourne J.K."/>
            <person name="Zhou J."/>
            <person name="Mallon E."/>
            <person name="Orsini L."/>
        </authorList>
    </citation>
    <scope>NUCLEOTIDE SEQUENCE [LARGE SCALE GENOMIC DNA]</scope>
    <source>
        <strain evidence="2">LRV0_1</strain>
    </source>
</reference>
<evidence type="ECO:0000313" key="3">
    <source>
        <dbReference type="Proteomes" id="UP001234178"/>
    </source>
</evidence>
<evidence type="ECO:0000313" key="2">
    <source>
        <dbReference type="EMBL" id="KAK4028379.1"/>
    </source>
</evidence>
<gene>
    <name evidence="2" type="ORF">OUZ56_017659</name>
</gene>
<feature type="compositionally biased region" description="Basic residues" evidence="1">
    <location>
        <begin position="115"/>
        <end position="124"/>
    </location>
</feature>
<proteinExistence type="predicted"/>